<evidence type="ECO:0000256" key="2">
    <source>
        <dbReference type="ARBA" id="ARBA00022528"/>
    </source>
</evidence>
<protein>
    <recommendedName>
        <fullName evidence="7">Chlorophyll a-b binding protein, chloroplastic</fullName>
    </recommendedName>
</protein>
<dbReference type="GO" id="GO:0009522">
    <property type="term" value="C:photosystem I"/>
    <property type="evidence" value="ECO:0007669"/>
    <property type="project" value="UniProtKB-KW"/>
</dbReference>
<keyword evidence="1 6" id="KW-0148">Chlorophyll</keyword>
<accession>A0A830H590</accession>
<dbReference type="GO" id="GO:0009535">
    <property type="term" value="C:chloroplast thylakoid membrane"/>
    <property type="evidence" value="ECO:0007669"/>
    <property type="project" value="UniProtKB-SubCell"/>
</dbReference>
<keyword evidence="5 7" id="KW-0157">Chromophore</keyword>
<dbReference type="PANTHER" id="PTHR21649">
    <property type="entry name" value="CHLOROPHYLL A/B BINDING PROTEIN"/>
    <property type="match status" value="1"/>
</dbReference>
<feature type="binding site" description="axial binding residue" evidence="6">
    <location>
        <position position="234"/>
    </location>
    <ligand>
        <name>chlorophyll a</name>
        <dbReference type="ChEBI" id="CHEBI:58416"/>
        <label>5</label>
    </ligand>
    <ligandPart>
        <name>Mg</name>
        <dbReference type="ChEBI" id="CHEBI:25107"/>
    </ligandPart>
</feature>
<feature type="binding site" description="axial binding residue" evidence="6">
    <location>
        <position position="201"/>
    </location>
    <ligand>
        <name>chlorophyll b</name>
        <dbReference type="ChEBI" id="CHEBI:61721"/>
        <label>1</label>
    </ligand>
    <ligandPart>
        <name>Mg</name>
        <dbReference type="ChEBI" id="CHEBI:25107"/>
    </ligandPart>
</feature>
<feature type="binding site" description="axial binding residue" evidence="6">
    <location>
        <position position="111"/>
    </location>
    <ligand>
        <name>chlorophyll b</name>
        <dbReference type="ChEBI" id="CHEBI:61721"/>
        <label>1</label>
    </ligand>
    <ligandPart>
        <name>Mg</name>
        <dbReference type="ChEBI" id="CHEBI:25107"/>
    </ligandPart>
</feature>
<name>A0A830H590_9CHLO</name>
<comment type="similarity">
    <text evidence="7">Belongs to the light-harvesting chlorophyll a/b-binding (LHC) protein family.</text>
</comment>
<evidence type="ECO:0000256" key="5">
    <source>
        <dbReference type="ARBA" id="ARBA00022991"/>
    </source>
</evidence>
<reference evidence="8" key="1">
    <citation type="submission" date="2020-10" db="EMBL/GenBank/DDBJ databases">
        <title>Unveiling of a novel bifunctional photoreceptor, Dualchrome1, isolated from a cosmopolitan green alga.</title>
        <authorList>
            <person name="Suzuki S."/>
            <person name="Kawachi M."/>
        </authorList>
    </citation>
    <scope>NUCLEOTIDE SEQUENCE</scope>
    <source>
        <strain evidence="8">NIES 2893</strain>
    </source>
</reference>
<evidence type="ECO:0000313" key="8">
    <source>
        <dbReference type="EMBL" id="GHP02204.1"/>
    </source>
</evidence>
<comment type="caution">
    <text evidence="8">The sequence shown here is derived from an EMBL/GenBank/DDBJ whole genome shotgun (WGS) entry which is preliminary data.</text>
</comment>
<feature type="binding site" evidence="6">
    <location>
        <position position="266"/>
    </location>
    <ligand>
        <name>chlorophyll a</name>
        <dbReference type="ChEBI" id="CHEBI:58416"/>
        <label>1</label>
    </ligand>
</feature>
<feature type="binding site" evidence="6">
    <location>
        <position position="251"/>
    </location>
    <ligand>
        <name>chlorophyll a</name>
        <dbReference type="ChEBI" id="CHEBI:58416"/>
        <label>1</label>
    </ligand>
</feature>
<keyword evidence="3 7" id="KW-0602">Photosynthesis</keyword>
<organism evidence="8 9">
    <name type="scientific">Pycnococcus provasolii</name>
    <dbReference type="NCBI Taxonomy" id="41880"/>
    <lineage>
        <taxon>Eukaryota</taxon>
        <taxon>Viridiplantae</taxon>
        <taxon>Chlorophyta</taxon>
        <taxon>Pseudoscourfieldiophyceae</taxon>
        <taxon>Pseudoscourfieldiales</taxon>
        <taxon>Pycnococcaceae</taxon>
        <taxon>Pycnococcus</taxon>
    </lineage>
</organism>
<dbReference type="Gene3D" id="1.10.3460.10">
    <property type="entry name" value="Chlorophyll a/b binding protein domain"/>
    <property type="match status" value="1"/>
</dbReference>
<feature type="binding site" evidence="6">
    <location>
        <position position="106"/>
    </location>
    <ligand>
        <name>chlorophyll a</name>
        <dbReference type="ChEBI" id="CHEBI:58416"/>
        <label>1</label>
    </ligand>
</feature>
<dbReference type="InterPro" id="IPR001344">
    <property type="entry name" value="Chloro_AB-bd_pln"/>
</dbReference>
<evidence type="ECO:0000256" key="3">
    <source>
        <dbReference type="ARBA" id="ARBA00022531"/>
    </source>
</evidence>
<comment type="subcellular location">
    <subcellularLocation>
        <location evidence="7">Plastid</location>
        <location evidence="7">Chloroplast thylakoid membrane</location>
    </subcellularLocation>
</comment>
<dbReference type="InterPro" id="IPR022796">
    <property type="entry name" value="Chloroa_b-bind"/>
</dbReference>
<keyword evidence="4 7" id="KW-0934">Plastid</keyword>
<feature type="binding site" evidence="6">
    <location>
        <position position="239"/>
    </location>
    <ligand>
        <name>chlorophyll a</name>
        <dbReference type="ChEBI" id="CHEBI:58416"/>
        <label>1</label>
    </ligand>
</feature>
<evidence type="ECO:0000256" key="1">
    <source>
        <dbReference type="ARBA" id="ARBA00022494"/>
    </source>
</evidence>
<evidence type="ECO:0000256" key="6">
    <source>
        <dbReference type="PIRSR" id="PIRSR601344-1"/>
    </source>
</evidence>
<dbReference type="GO" id="GO:0009523">
    <property type="term" value="C:photosystem II"/>
    <property type="evidence" value="ECO:0007669"/>
    <property type="project" value="UniProtKB-KW"/>
</dbReference>
<sequence>MLSSLKSVCQRPKALAPRNARRSLVCRAEEEKADAPAAAAEEAPKAPVVKREIPEARGILGIGGSTAAAAYVDAALPGNWGFDPLGISDPEGAGGAIDPEWLGYAEIIHGRWAMLGVAGAVAPEILGNAGIIPKQTGLLWFQAGVIPPLGSPDFYWADAKTIFFVQIVLMQFAELRRLQDYRNPGSMGPDGQDFAGLQKYLGGSGEAAYPGGGVFNFMKFGKTPEELASMKEKEIKHGRLAMMAFLGIGGQAVITGQGPVQNLVDHLSDPQHSNMWYNFASMNQ</sequence>
<dbReference type="GO" id="GO:0016168">
    <property type="term" value="F:chlorophyll binding"/>
    <property type="evidence" value="ECO:0007669"/>
    <property type="project" value="UniProtKB-KW"/>
</dbReference>
<dbReference type="OrthoDB" id="423598at2759"/>
<keyword evidence="7" id="KW-0793">Thylakoid</keyword>
<evidence type="ECO:0000256" key="4">
    <source>
        <dbReference type="ARBA" id="ARBA00022640"/>
    </source>
</evidence>
<keyword evidence="2 7" id="KW-0150">Chloroplast</keyword>
<dbReference type="AlphaFoldDB" id="A0A830H590"/>
<keyword evidence="7" id="KW-0603">Photosystem I</keyword>
<evidence type="ECO:0000256" key="7">
    <source>
        <dbReference type="RuleBase" id="RU363080"/>
    </source>
</evidence>
<keyword evidence="7" id="KW-0604">Photosystem II</keyword>
<proteinExistence type="inferred from homology"/>
<dbReference type="Pfam" id="PF00504">
    <property type="entry name" value="Chloroa_b-bind"/>
    <property type="match status" value="1"/>
</dbReference>
<feature type="binding site" evidence="6">
    <location>
        <position position="88"/>
    </location>
    <ligand>
        <name>chlorophyll a</name>
        <dbReference type="ChEBI" id="CHEBI:58416"/>
        <label>1</label>
    </ligand>
</feature>
<comment type="function">
    <text evidence="7">The light-harvesting complex (LHC) functions as a light receptor, it captures and delivers excitation energy to photosystems with which it is closely associated.</text>
</comment>
<dbReference type="SUPFAM" id="SSF103511">
    <property type="entry name" value="Chlorophyll a-b binding protein"/>
    <property type="match status" value="1"/>
</dbReference>
<feature type="binding site" evidence="6">
    <location>
        <position position="233"/>
    </location>
    <ligand>
        <name>chlorophyll a</name>
        <dbReference type="ChEBI" id="CHEBI:58416"/>
        <label>1</label>
    </ligand>
</feature>
<dbReference type="GO" id="GO:0009765">
    <property type="term" value="P:photosynthesis, light harvesting"/>
    <property type="evidence" value="ECO:0007669"/>
    <property type="project" value="InterPro"/>
</dbReference>
<evidence type="ECO:0000313" key="9">
    <source>
        <dbReference type="Proteomes" id="UP000660262"/>
    </source>
</evidence>
<gene>
    <name evidence="8" type="ORF">PPROV_000096100</name>
</gene>
<keyword evidence="9" id="KW-1185">Reference proteome</keyword>
<feature type="binding site" evidence="6">
    <location>
        <position position="109"/>
    </location>
    <ligand>
        <name>chlorophyll a</name>
        <dbReference type="ChEBI" id="CHEBI:58416"/>
        <label>1</label>
    </ligand>
</feature>
<dbReference type="Proteomes" id="UP000660262">
    <property type="component" value="Unassembled WGS sequence"/>
</dbReference>
<dbReference type="EMBL" id="BNJQ01000003">
    <property type="protein sequence ID" value="GHP02204.1"/>
    <property type="molecule type" value="Genomic_DNA"/>
</dbReference>